<dbReference type="Proteomes" id="UP000017246">
    <property type="component" value="Unassembled WGS sequence"/>
</dbReference>
<evidence type="ECO:0000256" key="4">
    <source>
        <dbReference type="ARBA" id="ARBA00022989"/>
    </source>
</evidence>
<reference evidence="7" key="1">
    <citation type="journal article" date="2013" name="Nature">
        <title>The genomes of four tapeworm species reveal adaptations to parasitism.</title>
        <authorList>
            <person name="Tsai I.J."/>
            <person name="Zarowiecki M."/>
            <person name="Holroyd N."/>
            <person name="Garciarrubio A."/>
            <person name="Sanchez-Flores A."/>
            <person name="Brooks K.L."/>
            <person name="Tracey A."/>
            <person name="Bobes R.J."/>
            <person name="Fragoso G."/>
            <person name="Sciutto E."/>
            <person name="Aslett M."/>
            <person name="Beasley H."/>
            <person name="Bennett H.M."/>
            <person name="Cai J."/>
            <person name="Camicia F."/>
            <person name="Clark R."/>
            <person name="Cucher M."/>
            <person name="De Silva N."/>
            <person name="Day T.A."/>
            <person name="Deplazes P."/>
            <person name="Estrada K."/>
            <person name="Fernandez C."/>
            <person name="Holland P.W."/>
            <person name="Hou J."/>
            <person name="Hu S."/>
            <person name="Huckvale T."/>
            <person name="Hung S.S."/>
            <person name="Kamenetzky L."/>
            <person name="Keane J.A."/>
            <person name="Kiss F."/>
            <person name="Koziol U."/>
            <person name="Lambert O."/>
            <person name="Liu K."/>
            <person name="Luo X."/>
            <person name="Luo Y."/>
            <person name="Macchiaroli N."/>
            <person name="Nichol S."/>
            <person name="Paps J."/>
            <person name="Parkinson J."/>
            <person name="Pouchkina-Stantcheva N."/>
            <person name="Riddiford N."/>
            <person name="Rosenzvit M."/>
            <person name="Salinas G."/>
            <person name="Wasmuth J.D."/>
            <person name="Zamanian M."/>
            <person name="Zheng Y."/>
            <person name="Cai X."/>
            <person name="Soberon X."/>
            <person name="Olson P.D."/>
            <person name="Laclette J.P."/>
            <person name="Brehm K."/>
            <person name="Berriman M."/>
            <person name="Garciarrubio A."/>
            <person name="Bobes R.J."/>
            <person name="Fragoso G."/>
            <person name="Sanchez-Flores A."/>
            <person name="Estrada K."/>
            <person name="Cevallos M.A."/>
            <person name="Morett E."/>
            <person name="Gonzalez V."/>
            <person name="Portillo T."/>
            <person name="Ochoa-Leyva A."/>
            <person name="Jose M.V."/>
            <person name="Sciutto E."/>
            <person name="Landa A."/>
            <person name="Jimenez L."/>
            <person name="Valdes V."/>
            <person name="Carrero J.C."/>
            <person name="Larralde C."/>
            <person name="Morales-Montor J."/>
            <person name="Limon-Lason J."/>
            <person name="Soberon X."/>
            <person name="Laclette J.P."/>
        </authorList>
    </citation>
    <scope>NUCLEOTIDE SEQUENCE [LARGE SCALE GENOMIC DNA]</scope>
</reference>
<evidence type="ECO:0000256" key="5">
    <source>
        <dbReference type="ARBA" id="ARBA00023136"/>
    </source>
</evidence>
<feature type="transmembrane region" description="Helical" evidence="6">
    <location>
        <begin position="193"/>
        <end position="209"/>
    </location>
</feature>
<feature type="transmembrane region" description="Helical" evidence="6">
    <location>
        <begin position="162"/>
        <end position="181"/>
    </location>
</feature>
<evidence type="ECO:0000256" key="1">
    <source>
        <dbReference type="ARBA" id="ARBA00004141"/>
    </source>
</evidence>
<dbReference type="GO" id="GO:0016020">
    <property type="term" value="C:membrane"/>
    <property type="evidence" value="ECO:0007669"/>
    <property type="project" value="UniProtKB-SubCell"/>
</dbReference>
<protein>
    <submittedName>
        <fullName evidence="7">Transmembrane protein 45B</fullName>
    </submittedName>
</protein>
<dbReference type="PANTHER" id="PTHR16007:SF15">
    <property type="entry name" value="TRANSMEMBRANE PROTEIN 45B"/>
    <property type="match status" value="1"/>
</dbReference>
<feature type="transmembrane region" description="Helical" evidence="6">
    <location>
        <begin position="229"/>
        <end position="254"/>
    </location>
</feature>
<dbReference type="AlphaFoldDB" id="A0A068Y2A9"/>
<dbReference type="OrthoDB" id="551896at2759"/>
<feature type="transmembrane region" description="Helical" evidence="6">
    <location>
        <begin position="110"/>
        <end position="129"/>
    </location>
</feature>
<dbReference type="Pfam" id="PF04819">
    <property type="entry name" value="DUF716"/>
    <property type="match status" value="1"/>
</dbReference>
<dbReference type="PANTHER" id="PTHR16007">
    <property type="entry name" value="EPIDIDYMAL MEMBRANE PROTEIN E9-RELATED"/>
    <property type="match status" value="1"/>
</dbReference>
<accession>A0A068Y2A9</accession>
<gene>
    <name evidence="7" type="ORF">EmuJ_000446800</name>
</gene>
<dbReference type="InterPro" id="IPR006904">
    <property type="entry name" value="DUF716"/>
</dbReference>
<keyword evidence="8" id="KW-1185">Reference proteome</keyword>
<feature type="transmembrane region" description="Helical" evidence="6">
    <location>
        <begin position="30"/>
        <end position="48"/>
    </location>
</feature>
<keyword evidence="3 6" id="KW-0812">Transmembrane</keyword>
<evidence type="ECO:0000256" key="3">
    <source>
        <dbReference type="ARBA" id="ARBA00022692"/>
    </source>
</evidence>
<keyword evidence="5 6" id="KW-0472">Membrane</keyword>
<evidence type="ECO:0000313" key="7">
    <source>
        <dbReference type="EMBL" id="CDS37229.1"/>
    </source>
</evidence>
<feature type="transmembrane region" description="Helical" evidence="6">
    <location>
        <begin position="136"/>
        <end position="156"/>
    </location>
</feature>
<evidence type="ECO:0000313" key="8">
    <source>
        <dbReference type="Proteomes" id="UP000017246"/>
    </source>
</evidence>
<dbReference type="OMA" id="WHYALAI"/>
<sequence length="322" mass="35657">MGGEHNQHGSNQSATLATHLSHNGLLPSHVYFGSCFFVLGTWWFIAILRARYRRDKRTEVALTYPGKCNSCSRKLIEGLVKLVACIVGVVVEAITVKTLGRPANYTYDTIYASFMLVAVVDIFGGLCIVLPEGIDFLAHAVAFANLGILARSQAWGHLHLTVATRMLTSYVAISVTLALVLELHRPHSQMLQFIRTGAVMLQGVWFWQAGVVLDSPFAGRWVEDDHGNLMFITIAFAWDMCGVVLFQTFFAVTVEKLFGGQGLKAPRHHLRRNEQSGQNKQVNIEAVDGYKPLQTTEPLGIESSANELLIVVRPLLLFRSFG</sequence>
<reference evidence="7" key="2">
    <citation type="submission" date="2015-11" db="EMBL/GenBank/DDBJ databases">
        <authorList>
            <person name="Zhang Y."/>
            <person name="Guo Z."/>
        </authorList>
    </citation>
    <scope>NUCLEOTIDE SEQUENCE</scope>
</reference>
<dbReference type="InterPro" id="IPR042127">
    <property type="entry name" value="TMEM45"/>
</dbReference>
<evidence type="ECO:0000256" key="6">
    <source>
        <dbReference type="SAM" id="Phobius"/>
    </source>
</evidence>
<dbReference type="EMBL" id="LN902843">
    <property type="protein sequence ID" value="CDS37229.1"/>
    <property type="molecule type" value="Genomic_DNA"/>
</dbReference>
<evidence type="ECO:0000256" key="2">
    <source>
        <dbReference type="ARBA" id="ARBA00006948"/>
    </source>
</evidence>
<comment type="similarity">
    <text evidence="2">Belongs to the TMEM45 family.</text>
</comment>
<comment type="subcellular location">
    <subcellularLocation>
        <location evidence="1">Membrane</location>
        <topology evidence="1">Multi-pass membrane protein</topology>
    </subcellularLocation>
</comment>
<proteinExistence type="inferred from homology"/>
<feature type="transmembrane region" description="Helical" evidence="6">
    <location>
        <begin position="79"/>
        <end position="98"/>
    </location>
</feature>
<keyword evidence="4 6" id="KW-1133">Transmembrane helix</keyword>
<organism evidence="7 8">
    <name type="scientific">Echinococcus multilocularis</name>
    <name type="common">Fox tapeworm</name>
    <dbReference type="NCBI Taxonomy" id="6211"/>
    <lineage>
        <taxon>Eukaryota</taxon>
        <taxon>Metazoa</taxon>
        <taxon>Spiralia</taxon>
        <taxon>Lophotrochozoa</taxon>
        <taxon>Platyhelminthes</taxon>
        <taxon>Cestoda</taxon>
        <taxon>Eucestoda</taxon>
        <taxon>Cyclophyllidea</taxon>
        <taxon>Taeniidae</taxon>
        <taxon>Echinococcus</taxon>
    </lineage>
</organism>
<name>A0A068Y2A9_ECHMU</name>